<proteinExistence type="inferred from homology"/>
<accession>A0A2A5C9R8</accession>
<comment type="subcellular location">
    <subcellularLocation>
        <location evidence="1">Membrane</location>
        <topology evidence="1">Single-pass membrane protein</topology>
    </subcellularLocation>
</comment>
<gene>
    <name evidence="9" type="primary">hflK</name>
    <name evidence="9" type="ORF">COA71_11820</name>
</gene>
<evidence type="ECO:0000256" key="4">
    <source>
        <dbReference type="ARBA" id="ARBA00022989"/>
    </source>
</evidence>
<evidence type="ECO:0000256" key="6">
    <source>
        <dbReference type="RuleBase" id="RU364113"/>
    </source>
</evidence>
<name>A0A2A5C9R8_9GAMM</name>
<comment type="similarity">
    <text evidence="2 6">Belongs to the band 7/mec-2 family. HflK subfamily.</text>
</comment>
<dbReference type="Gene3D" id="3.30.479.30">
    <property type="entry name" value="Band 7 domain"/>
    <property type="match status" value="1"/>
</dbReference>
<keyword evidence="3" id="KW-0812">Transmembrane</keyword>
<dbReference type="Pfam" id="PF01145">
    <property type="entry name" value="Band_7"/>
    <property type="match status" value="1"/>
</dbReference>
<dbReference type="Proteomes" id="UP000228987">
    <property type="component" value="Unassembled WGS sequence"/>
</dbReference>
<feature type="domain" description="Band 7" evidence="8">
    <location>
        <begin position="93"/>
        <end position="254"/>
    </location>
</feature>
<dbReference type="GO" id="GO:0006508">
    <property type="term" value="P:proteolysis"/>
    <property type="evidence" value="ECO:0007669"/>
    <property type="project" value="UniProtKB-KW"/>
</dbReference>
<reference evidence="10" key="1">
    <citation type="submission" date="2017-08" db="EMBL/GenBank/DDBJ databases">
        <title>A dynamic microbial community with high functional redundancy inhabits the cold, oxic subseafloor aquifer.</title>
        <authorList>
            <person name="Tully B.J."/>
            <person name="Wheat C.G."/>
            <person name="Glazer B.T."/>
            <person name="Huber J.A."/>
        </authorList>
    </citation>
    <scope>NUCLEOTIDE SEQUENCE [LARGE SCALE GENOMIC DNA]</scope>
</reference>
<dbReference type="InterPro" id="IPR020980">
    <property type="entry name" value="Membrane_HflK_N"/>
</dbReference>
<dbReference type="SMART" id="SM00244">
    <property type="entry name" value="PHB"/>
    <property type="match status" value="1"/>
</dbReference>
<evidence type="ECO:0000256" key="5">
    <source>
        <dbReference type="ARBA" id="ARBA00023136"/>
    </source>
</evidence>
<evidence type="ECO:0000256" key="1">
    <source>
        <dbReference type="ARBA" id="ARBA00004167"/>
    </source>
</evidence>
<evidence type="ECO:0000256" key="3">
    <source>
        <dbReference type="ARBA" id="ARBA00022692"/>
    </source>
</evidence>
<dbReference type="Pfam" id="PF12221">
    <property type="entry name" value="HflK_N"/>
    <property type="match status" value="1"/>
</dbReference>
<dbReference type="AlphaFoldDB" id="A0A2A5C9R8"/>
<protein>
    <recommendedName>
        <fullName evidence="6">Protein HflK</fullName>
    </recommendedName>
</protein>
<feature type="region of interest" description="Disordered" evidence="7">
    <location>
        <begin position="1"/>
        <end position="40"/>
    </location>
</feature>
<dbReference type="EMBL" id="NVWI01000010">
    <property type="protein sequence ID" value="PCJ40190.1"/>
    <property type="molecule type" value="Genomic_DNA"/>
</dbReference>
<comment type="function">
    <text evidence="6">HflC and HflK could encode or regulate a protease.</text>
</comment>
<keyword evidence="4" id="KW-1133">Transmembrane helix</keyword>
<dbReference type="GO" id="GO:0008233">
    <property type="term" value="F:peptidase activity"/>
    <property type="evidence" value="ECO:0007669"/>
    <property type="project" value="UniProtKB-KW"/>
</dbReference>
<dbReference type="PANTHER" id="PTHR43327:SF2">
    <property type="entry name" value="MODULATOR OF FTSH PROTEASE HFLK"/>
    <property type="match status" value="1"/>
</dbReference>
<organism evidence="9 10">
    <name type="scientific">SAR86 cluster bacterium</name>
    <dbReference type="NCBI Taxonomy" id="2030880"/>
    <lineage>
        <taxon>Bacteria</taxon>
        <taxon>Pseudomonadati</taxon>
        <taxon>Pseudomonadota</taxon>
        <taxon>Gammaproteobacteria</taxon>
        <taxon>SAR86 cluster</taxon>
    </lineage>
</organism>
<dbReference type="GO" id="GO:0016020">
    <property type="term" value="C:membrane"/>
    <property type="evidence" value="ECO:0007669"/>
    <property type="project" value="UniProtKB-SubCell"/>
</dbReference>
<dbReference type="SUPFAM" id="SSF117892">
    <property type="entry name" value="Band 7/SPFH domain"/>
    <property type="match status" value="1"/>
</dbReference>
<evidence type="ECO:0000256" key="7">
    <source>
        <dbReference type="SAM" id="MobiDB-lite"/>
    </source>
</evidence>
<comment type="subunit">
    <text evidence="6">HflC and HflK may interact to form a multimeric complex.</text>
</comment>
<dbReference type="InterPro" id="IPR050710">
    <property type="entry name" value="Band7/mec-2_domain"/>
</dbReference>
<evidence type="ECO:0000256" key="2">
    <source>
        <dbReference type="ARBA" id="ARBA00006971"/>
    </source>
</evidence>
<comment type="caution">
    <text evidence="9">The sequence shown here is derived from an EMBL/GenBank/DDBJ whole genome shotgun (WGS) entry which is preliminary data.</text>
</comment>
<keyword evidence="9" id="KW-0645">Protease</keyword>
<dbReference type="PRINTS" id="PR00721">
    <property type="entry name" value="STOMATIN"/>
</dbReference>
<sequence length="396" mass="43429">MAWNEPDNNDGKKNESNDPWGSKRPSGGGGGNNQGPPDLDEVITSLIKKFSGIFGGNNNGSGNRGTGTGGGNSISGGLMLGITTIVAIIWAGSGFYTVDEQERGVVLRFGKALEGVVMPGLHWNPQLVDTVTKINVTRVYDESFTNSMLTEDDNIVDVSMTVQYQVTDARAYYLNVRDPETSLRLAAESAIRHEIGSSEMETATTSGRQQISLDVMARLQRYMDLYQTGIIVSEVNIAEVQQPAPVRAAYDDVIKAGVDREAYQNEANAYANQVIPEARGFARRVLEEAGGYRDQVVAQAEGEAQRFSLLLVEYQRAPEVTRERLYLETMQEVLSNSSKVLFNVEGGNNMMVLPLDQILQRSGNVSMESMSTQDIRNLSNQVIQDLNRQTTTRAGR</sequence>
<dbReference type="InterPro" id="IPR001972">
    <property type="entry name" value="Stomatin_HflK_fam"/>
</dbReference>
<dbReference type="PANTHER" id="PTHR43327">
    <property type="entry name" value="STOMATIN-LIKE PROTEIN 2, MITOCHONDRIAL"/>
    <property type="match status" value="1"/>
</dbReference>
<keyword evidence="5" id="KW-0472">Membrane</keyword>
<dbReference type="InterPro" id="IPR010201">
    <property type="entry name" value="HflK"/>
</dbReference>
<dbReference type="InterPro" id="IPR001107">
    <property type="entry name" value="Band_7"/>
</dbReference>
<dbReference type="CDD" id="cd03404">
    <property type="entry name" value="SPFH_HflK"/>
    <property type="match status" value="1"/>
</dbReference>
<keyword evidence="9" id="KW-0378">Hydrolase</keyword>
<dbReference type="NCBIfam" id="TIGR01933">
    <property type="entry name" value="hflK"/>
    <property type="match status" value="1"/>
</dbReference>
<dbReference type="InterPro" id="IPR036013">
    <property type="entry name" value="Band_7/SPFH_dom_sf"/>
</dbReference>
<evidence type="ECO:0000259" key="8">
    <source>
        <dbReference type="SMART" id="SM00244"/>
    </source>
</evidence>
<evidence type="ECO:0000313" key="9">
    <source>
        <dbReference type="EMBL" id="PCJ40190.1"/>
    </source>
</evidence>
<evidence type="ECO:0000313" key="10">
    <source>
        <dbReference type="Proteomes" id="UP000228987"/>
    </source>
</evidence>